<evidence type="ECO:0000259" key="8">
    <source>
        <dbReference type="PROSITE" id="PS50850"/>
    </source>
</evidence>
<feature type="transmembrane region" description="Helical" evidence="7">
    <location>
        <begin position="379"/>
        <end position="398"/>
    </location>
</feature>
<comment type="similarity">
    <text evidence="2">Belongs to the major facilitator superfamily. Nitrate/nitrite porter (TC 2.A.1.8) family.</text>
</comment>
<feature type="transmembrane region" description="Helical" evidence="7">
    <location>
        <begin position="141"/>
        <end position="160"/>
    </location>
</feature>
<accession>A0A2S6A393</accession>
<dbReference type="AlphaFoldDB" id="A0A2S6A393"/>
<organism evidence="9 10">
    <name type="scientific">Nocardia nova</name>
    <dbReference type="NCBI Taxonomy" id="37330"/>
    <lineage>
        <taxon>Bacteria</taxon>
        <taxon>Bacillati</taxon>
        <taxon>Actinomycetota</taxon>
        <taxon>Actinomycetes</taxon>
        <taxon>Mycobacteriales</taxon>
        <taxon>Nocardiaceae</taxon>
        <taxon>Nocardia</taxon>
    </lineage>
</organism>
<reference evidence="9 10" key="1">
    <citation type="submission" date="2018-02" db="EMBL/GenBank/DDBJ databases">
        <title>8 Nocardia nova and 1 Nocardia cyriacigeorgica strain used for evolution to TMP-SMX.</title>
        <authorList>
            <person name="Mehta H."/>
            <person name="Weng J."/>
            <person name="Shamoo Y."/>
        </authorList>
    </citation>
    <scope>NUCLEOTIDE SEQUENCE [LARGE SCALE GENOMIC DNA]</scope>
    <source>
        <strain evidence="9 10">BAA2227</strain>
    </source>
</reference>
<dbReference type="InterPro" id="IPR011701">
    <property type="entry name" value="MFS"/>
</dbReference>
<dbReference type="GO" id="GO:0015112">
    <property type="term" value="F:nitrate transmembrane transporter activity"/>
    <property type="evidence" value="ECO:0007669"/>
    <property type="project" value="InterPro"/>
</dbReference>
<evidence type="ECO:0000256" key="2">
    <source>
        <dbReference type="ARBA" id="ARBA00008432"/>
    </source>
</evidence>
<dbReference type="Proteomes" id="UP000238356">
    <property type="component" value="Unassembled WGS sequence"/>
</dbReference>
<dbReference type="PROSITE" id="PS50850">
    <property type="entry name" value="MFS"/>
    <property type="match status" value="1"/>
</dbReference>
<evidence type="ECO:0000313" key="9">
    <source>
        <dbReference type="EMBL" id="PPJ26326.1"/>
    </source>
</evidence>
<comment type="caution">
    <text evidence="9">The sequence shown here is derived from an EMBL/GenBank/DDBJ whole genome shotgun (WGS) entry which is preliminary data.</text>
</comment>
<dbReference type="SUPFAM" id="SSF103473">
    <property type="entry name" value="MFS general substrate transporter"/>
    <property type="match status" value="1"/>
</dbReference>
<feature type="transmembrane region" description="Helical" evidence="7">
    <location>
        <begin position="277"/>
        <end position="299"/>
    </location>
</feature>
<proteinExistence type="inferred from homology"/>
<dbReference type="CDD" id="cd17341">
    <property type="entry name" value="MFS_NRT2_like"/>
    <property type="match status" value="1"/>
</dbReference>
<feature type="transmembrane region" description="Helical" evidence="7">
    <location>
        <begin position="206"/>
        <end position="227"/>
    </location>
</feature>
<sequence>MPRFSPVIRRIREQPLICASCGAASRQYPFPTLGPTGFQEALLSTLTRNHDIEQWDAEDVAAWEAGGKNIARRNLIWSVVAEHVGFSVWSIWSVMVLFMPTDKFGIDAAGKFFLVAMPTLVGGILRIPYTVATARFGGRNWTIFSALMLLVPTLLTLYFINQPGTSYTTFMVVAAFAGLGGGNFASSMTNINAFYPQRLKGWALGMNAGGGNIGVPVIQLIGLLVIATLGNSYASVVCLVYLAFIAIAGLGAALYMDNLRNQKADLGYMLESLKVPQSWAIAFLYIGTFGSFIGFSFAFGQILQIGFKAGGDSAAQASLHAAQIAFIGPLLGSLARPYGGKMADRFGGSRVTLAGFAGMMVAAVVVAVSSVAADHNGGVASGATMVALVCGFIALFVLSGIGNGSVTKIIPSVFDAKSKSLPVSPAEQAAWSRNTSGALIGFVGAIGALGGVAINLVLRSSYASTNSATTAFWVFLGFYVVCATVVWSVFLRRPGIRSPRSGSGVVAEAEALVLEAERSPETDTTQSTTSARA</sequence>
<keyword evidence="3 7" id="KW-0812">Transmembrane</keyword>
<feature type="transmembrane region" description="Helical" evidence="7">
    <location>
        <begin position="233"/>
        <end position="256"/>
    </location>
</feature>
<dbReference type="InterPro" id="IPR020846">
    <property type="entry name" value="MFS_dom"/>
</dbReference>
<gene>
    <name evidence="9" type="ORF">C5F51_20700</name>
</gene>
<dbReference type="GO" id="GO:0042128">
    <property type="term" value="P:nitrate assimilation"/>
    <property type="evidence" value="ECO:0007669"/>
    <property type="project" value="UniProtKB-KW"/>
</dbReference>
<comment type="subcellular location">
    <subcellularLocation>
        <location evidence="1">Cell membrane</location>
        <topology evidence="1">Multi-pass membrane protein</topology>
    </subcellularLocation>
</comment>
<name>A0A2S6A393_9NOCA</name>
<dbReference type="PANTHER" id="PTHR23515">
    <property type="entry name" value="HIGH-AFFINITY NITRATE TRANSPORTER 2.3"/>
    <property type="match status" value="1"/>
</dbReference>
<evidence type="ECO:0000256" key="5">
    <source>
        <dbReference type="ARBA" id="ARBA00023063"/>
    </source>
</evidence>
<evidence type="ECO:0000256" key="3">
    <source>
        <dbReference type="ARBA" id="ARBA00022692"/>
    </source>
</evidence>
<keyword evidence="6 7" id="KW-0472">Membrane</keyword>
<feature type="transmembrane region" description="Helical" evidence="7">
    <location>
        <begin position="112"/>
        <end position="129"/>
    </location>
</feature>
<dbReference type="EMBL" id="PSZD01000013">
    <property type="protein sequence ID" value="PPJ26326.1"/>
    <property type="molecule type" value="Genomic_DNA"/>
</dbReference>
<feature type="transmembrane region" description="Helical" evidence="7">
    <location>
        <begin position="166"/>
        <end position="185"/>
    </location>
</feature>
<feature type="domain" description="Major facilitator superfamily (MFS) profile" evidence="8">
    <location>
        <begin position="280"/>
        <end position="533"/>
    </location>
</feature>
<keyword evidence="5" id="KW-0534">Nitrate assimilation</keyword>
<evidence type="ECO:0000256" key="1">
    <source>
        <dbReference type="ARBA" id="ARBA00004651"/>
    </source>
</evidence>
<feature type="transmembrane region" description="Helical" evidence="7">
    <location>
        <begin position="351"/>
        <end position="373"/>
    </location>
</feature>
<feature type="transmembrane region" description="Helical" evidence="7">
    <location>
        <begin position="75"/>
        <end position="100"/>
    </location>
</feature>
<protein>
    <submittedName>
        <fullName evidence="9">MFS transporter</fullName>
    </submittedName>
</protein>
<evidence type="ECO:0000256" key="4">
    <source>
        <dbReference type="ARBA" id="ARBA00022989"/>
    </source>
</evidence>
<dbReference type="GO" id="GO:0005886">
    <property type="term" value="C:plasma membrane"/>
    <property type="evidence" value="ECO:0007669"/>
    <property type="project" value="UniProtKB-SubCell"/>
</dbReference>
<feature type="transmembrane region" description="Helical" evidence="7">
    <location>
        <begin position="319"/>
        <end position="339"/>
    </location>
</feature>
<feature type="transmembrane region" description="Helical" evidence="7">
    <location>
        <begin position="438"/>
        <end position="458"/>
    </location>
</feature>
<dbReference type="InterPro" id="IPR036259">
    <property type="entry name" value="MFS_trans_sf"/>
</dbReference>
<evidence type="ECO:0000256" key="7">
    <source>
        <dbReference type="SAM" id="Phobius"/>
    </source>
</evidence>
<evidence type="ECO:0000313" key="10">
    <source>
        <dbReference type="Proteomes" id="UP000238356"/>
    </source>
</evidence>
<keyword evidence="10" id="KW-1185">Reference proteome</keyword>
<dbReference type="InterPro" id="IPR044772">
    <property type="entry name" value="NO3_transporter"/>
</dbReference>
<evidence type="ECO:0000256" key="6">
    <source>
        <dbReference type="ARBA" id="ARBA00023136"/>
    </source>
</evidence>
<keyword evidence="4 7" id="KW-1133">Transmembrane helix</keyword>
<dbReference type="Gene3D" id="1.20.1250.20">
    <property type="entry name" value="MFS general substrate transporter like domains"/>
    <property type="match status" value="1"/>
</dbReference>
<dbReference type="Pfam" id="PF07690">
    <property type="entry name" value="MFS_1"/>
    <property type="match status" value="1"/>
</dbReference>
<feature type="transmembrane region" description="Helical" evidence="7">
    <location>
        <begin position="470"/>
        <end position="491"/>
    </location>
</feature>